<dbReference type="EMBL" id="CP026095">
    <property type="protein sequence ID" value="AZV45240.1"/>
    <property type="molecule type" value="Genomic_DNA"/>
</dbReference>
<protein>
    <submittedName>
        <fullName evidence="1">Uncharacterized protein</fullName>
    </submittedName>
</protein>
<dbReference type="Proteomes" id="UP000283095">
    <property type="component" value="Chromosome"/>
</dbReference>
<evidence type="ECO:0000313" key="1">
    <source>
        <dbReference type="EMBL" id="AZV45240.1"/>
    </source>
</evidence>
<organism evidence="1 2">
    <name type="scientific">Peribacillus asahii</name>
    <dbReference type="NCBI Taxonomy" id="228899"/>
    <lineage>
        <taxon>Bacteria</taxon>
        <taxon>Bacillati</taxon>
        <taxon>Bacillota</taxon>
        <taxon>Bacilli</taxon>
        <taxon>Bacillales</taxon>
        <taxon>Bacillaceae</taxon>
        <taxon>Peribacillus</taxon>
    </lineage>
</organism>
<evidence type="ECO:0000313" key="2">
    <source>
        <dbReference type="Proteomes" id="UP000283095"/>
    </source>
</evidence>
<sequence length="38" mass="4020">MPRMKAISRVEMQGKVLHEADEGHLVCGKAGKSPSSPG</sequence>
<reference evidence="1 2" key="1">
    <citation type="submission" date="2018-01" db="EMBL/GenBank/DDBJ databases">
        <title>Bacillus asahii Genome sequencing and assembly.</title>
        <authorList>
            <person name="Jiang H."/>
            <person name="Feng Y."/>
            <person name="Zhao F."/>
            <person name="Lin X."/>
        </authorList>
    </citation>
    <scope>NUCLEOTIDE SEQUENCE [LARGE SCALE GENOMIC DNA]</scope>
    <source>
        <strain evidence="1 2">OM18</strain>
    </source>
</reference>
<proteinExistence type="predicted"/>
<dbReference type="AlphaFoldDB" id="A0A3Q9RRS0"/>
<gene>
    <name evidence="1" type="ORF">BAOM_4662</name>
</gene>
<accession>A0A3Q9RRS0</accession>
<name>A0A3Q9RRS0_9BACI</name>
<dbReference type="KEGG" id="pasa:BAOM_4662"/>